<name>A0A1Y2DHQ8_9FUNG</name>
<keyword evidence="1" id="KW-0812">Transmembrane</keyword>
<accession>A0A1Y2DHQ8</accession>
<feature type="transmembrane region" description="Helical" evidence="1">
    <location>
        <begin position="225"/>
        <end position="247"/>
    </location>
</feature>
<organism evidence="2 3">
    <name type="scientific">Neocallimastix californiae</name>
    <dbReference type="NCBI Taxonomy" id="1754190"/>
    <lineage>
        <taxon>Eukaryota</taxon>
        <taxon>Fungi</taxon>
        <taxon>Fungi incertae sedis</taxon>
        <taxon>Chytridiomycota</taxon>
        <taxon>Chytridiomycota incertae sedis</taxon>
        <taxon>Neocallimastigomycetes</taxon>
        <taxon>Neocallimastigales</taxon>
        <taxon>Neocallimastigaceae</taxon>
        <taxon>Neocallimastix</taxon>
    </lineage>
</organism>
<keyword evidence="3" id="KW-1185">Reference proteome</keyword>
<evidence type="ECO:0000313" key="3">
    <source>
        <dbReference type="Proteomes" id="UP000193920"/>
    </source>
</evidence>
<proteinExistence type="predicted"/>
<feature type="transmembrane region" description="Helical" evidence="1">
    <location>
        <begin position="47"/>
        <end position="64"/>
    </location>
</feature>
<feature type="transmembrane region" description="Helical" evidence="1">
    <location>
        <begin position="267"/>
        <end position="286"/>
    </location>
</feature>
<sequence>MMNNLIIQHFKRNDNNDLTKNSPNTGTCYNKNIKNFIPGFASQFQDSFFYANVIQFLLVSIMYYKTGSGRYWRILFYASVAGFIASVLENATVTFICLPSKKDNNGIVVPFLVDEIFWTTQQYSVPILNLIKLKTLANPKAGKIIKYVIFILFLPFIFFRFWIGYERMMKGYLVDKTISAIHGFAFGTIAIADLICTLSILYYVNKNTDRTSYNSYTISKQVKKSSYTILICVDVVEFFLSVFDIFANIGIAEDTIPAAVATPFQCLMSNFILILTTDALLFRYCIREPNEFDPNKETQSLYKNNILSIGTFNGLASNNVVTDTNSYF</sequence>
<protein>
    <submittedName>
        <fullName evidence="2">Uncharacterized protein</fullName>
    </submittedName>
</protein>
<feature type="transmembrane region" description="Helical" evidence="1">
    <location>
        <begin position="144"/>
        <end position="163"/>
    </location>
</feature>
<keyword evidence="1" id="KW-0472">Membrane</keyword>
<keyword evidence="1" id="KW-1133">Transmembrane helix</keyword>
<evidence type="ECO:0000313" key="2">
    <source>
        <dbReference type="EMBL" id="ORY58305.1"/>
    </source>
</evidence>
<evidence type="ECO:0000256" key="1">
    <source>
        <dbReference type="SAM" id="Phobius"/>
    </source>
</evidence>
<dbReference type="EMBL" id="MCOG01000067">
    <property type="protein sequence ID" value="ORY58305.1"/>
    <property type="molecule type" value="Genomic_DNA"/>
</dbReference>
<dbReference type="AlphaFoldDB" id="A0A1Y2DHQ8"/>
<reference evidence="2 3" key="1">
    <citation type="submission" date="2016-08" db="EMBL/GenBank/DDBJ databases">
        <title>A Parts List for Fungal Cellulosomes Revealed by Comparative Genomics.</title>
        <authorList>
            <consortium name="DOE Joint Genome Institute"/>
            <person name="Haitjema C.H."/>
            <person name="Gilmore S.P."/>
            <person name="Henske J.K."/>
            <person name="Solomon K.V."/>
            <person name="De Groot R."/>
            <person name="Kuo A."/>
            <person name="Mondo S.J."/>
            <person name="Salamov A.A."/>
            <person name="Labutti K."/>
            <person name="Zhao Z."/>
            <person name="Chiniquy J."/>
            <person name="Barry K."/>
            <person name="Brewer H.M."/>
            <person name="Purvine S.O."/>
            <person name="Wright A.T."/>
            <person name="Boxma B."/>
            <person name="Van Alen T."/>
            <person name="Hackstein J.H."/>
            <person name="Baker S.E."/>
            <person name="Grigoriev I.V."/>
            <person name="O'Malley M.A."/>
        </authorList>
    </citation>
    <scope>NUCLEOTIDE SEQUENCE [LARGE SCALE GENOMIC DNA]</scope>
    <source>
        <strain evidence="2 3">G1</strain>
    </source>
</reference>
<dbReference type="Proteomes" id="UP000193920">
    <property type="component" value="Unassembled WGS sequence"/>
</dbReference>
<gene>
    <name evidence="2" type="ORF">LY90DRAFT_250395</name>
</gene>
<dbReference type="OrthoDB" id="2143908at2759"/>
<comment type="caution">
    <text evidence="2">The sequence shown here is derived from an EMBL/GenBank/DDBJ whole genome shotgun (WGS) entry which is preliminary data.</text>
</comment>
<feature type="transmembrane region" description="Helical" evidence="1">
    <location>
        <begin position="76"/>
        <end position="98"/>
    </location>
</feature>
<feature type="transmembrane region" description="Helical" evidence="1">
    <location>
        <begin position="183"/>
        <end position="204"/>
    </location>
</feature>